<evidence type="ECO:0000256" key="1">
    <source>
        <dbReference type="ARBA" id="ARBA00022692"/>
    </source>
</evidence>
<keyword evidence="1 4" id="KW-0812">Transmembrane</keyword>
<comment type="caution">
    <text evidence="6">The sequence shown here is derived from an EMBL/GenBank/DDBJ whole genome shotgun (WGS) entry which is preliminary data.</text>
</comment>
<gene>
    <name evidence="6" type="ORF">GCM10017621_32310</name>
</gene>
<accession>A0A9W6IPA8</accession>
<dbReference type="Proteomes" id="UP001143486">
    <property type="component" value="Unassembled WGS sequence"/>
</dbReference>
<reference evidence="6" key="1">
    <citation type="journal article" date="2014" name="Int. J. Syst. Evol. Microbiol.">
        <title>Complete genome sequence of Corynebacterium casei LMG S-19264T (=DSM 44701T), isolated from a smear-ripened cheese.</title>
        <authorList>
            <consortium name="US DOE Joint Genome Institute (JGI-PGF)"/>
            <person name="Walter F."/>
            <person name="Albersmeier A."/>
            <person name="Kalinowski J."/>
            <person name="Ruckert C."/>
        </authorList>
    </citation>
    <scope>NUCLEOTIDE SEQUENCE</scope>
    <source>
        <strain evidence="6">VKM B-1513</strain>
    </source>
</reference>
<evidence type="ECO:0000313" key="7">
    <source>
        <dbReference type="Proteomes" id="UP001143486"/>
    </source>
</evidence>
<organism evidence="6 7">
    <name type="scientific">Maricaulis virginensis</name>
    <dbReference type="NCBI Taxonomy" id="144022"/>
    <lineage>
        <taxon>Bacteria</taxon>
        <taxon>Pseudomonadati</taxon>
        <taxon>Pseudomonadota</taxon>
        <taxon>Alphaproteobacteria</taxon>
        <taxon>Maricaulales</taxon>
        <taxon>Maricaulaceae</taxon>
        <taxon>Maricaulis</taxon>
    </lineage>
</organism>
<dbReference type="RefSeq" id="WP_271188064.1">
    <property type="nucleotide sequence ID" value="NZ_BSFE01000013.1"/>
</dbReference>
<evidence type="ECO:0000256" key="3">
    <source>
        <dbReference type="ARBA" id="ARBA00023136"/>
    </source>
</evidence>
<keyword evidence="3 4" id="KW-0472">Membrane</keyword>
<reference evidence="6" key="2">
    <citation type="submission" date="2023-01" db="EMBL/GenBank/DDBJ databases">
        <authorList>
            <person name="Sun Q."/>
            <person name="Evtushenko L."/>
        </authorList>
    </citation>
    <scope>NUCLEOTIDE SEQUENCE</scope>
    <source>
        <strain evidence="6">VKM B-1513</strain>
    </source>
</reference>
<evidence type="ECO:0000256" key="2">
    <source>
        <dbReference type="ARBA" id="ARBA00022989"/>
    </source>
</evidence>
<keyword evidence="7" id="KW-1185">Reference proteome</keyword>
<protein>
    <recommendedName>
        <fullName evidence="5">HIG1 domain-containing protein</fullName>
    </recommendedName>
</protein>
<feature type="transmembrane region" description="Helical" evidence="4">
    <location>
        <begin position="12"/>
        <end position="32"/>
    </location>
</feature>
<dbReference type="InterPro" id="IPR007667">
    <property type="entry name" value="Hypoxia_induced_domain"/>
</dbReference>
<dbReference type="AlphaFoldDB" id="A0A9W6IPA8"/>
<dbReference type="PROSITE" id="PS51503">
    <property type="entry name" value="HIG1"/>
    <property type="match status" value="1"/>
</dbReference>
<feature type="transmembrane region" description="Helical" evidence="4">
    <location>
        <begin position="44"/>
        <end position="65"/>
    </location>
</feature>
<dbReference type="NCBIfam" id="NF033233">
    <property type="entry name" value="twin_helix"/>
    <property type="match status" value="1"/>
</dbReference>
<keyword evidence="2 4" id="KW-1133">Transmembrane helix</keyword>
<evidence type="ECO:0000259" key="5">
    <source>
        <dbReference type="PROSITE" id="PS51503"/>
    </source>
</evidence>
<dbReference type="Pfam" id="PF04588">
    <property type="entry name" value="HIG_1_N"/>
    <property type="match status" value="1"/>
</dbReference>
<name>A0A9W6IPA8_9PROT</name>
<proteinExistence type="predicted"/>
<dbReference type="Gene3D" id="6.10.140.1320">
    <property type="match status" value="1"/>
</dbReference>
<evidence type="ECO:0000256" key="4">
    <source>
        <dbReference type="SAM" id="Phobius"/>
    </source>
</evidence>
<dbReference type="EMBL" id="BSFE01000013">
    <property type="protein sequence ID" value="GLK53723.1"/>
    <property type="molecule type" value="Genomic_DNA"/>
</dbReference>
<evidence type="ECO:0000313" key="6">
    <source>
        <dbReference type="EMBL" id="GLK53723.1"/>
    </source>
</evidence>
<sequence>MPPIDDILTGLLYLAMIAVVAVLAFGIINLYRGDEKARSRSNKLMRLRIVLQFSAILIIIAIFLVRQNFGG</sequence>
<feature type="domain" description="HIG1" evidence="5">
    <location>
        <begin position="1"/>
        <end position="71"/>
    </location>
</feature>